<dbReference type="Proteomes" id="UP000239388">
    <property type="component" value="Unassembled WGS sequence"/>
</dbReference>
<evidence type="ECO:0000256" key="1">
    <source>
        <dbReference type="SAM" id="SignalP"/>
    </source>
</evidence>
<reference evidence="2 3" key="1">
    <citation type="submission" date="2018-02" db="EMBL/GenBank/DDBJ databases">
        <title>Comparative genomes isolates from brazilian mangrove.</title>
        <authorList>
            <person name="Araujo J.E."/>
            <person name="Taketani R.G."/>
            <person name="Silva M.C.P."/>
            <person name="Loureco M.V."/>
            <person name="Andreote F.D."/>
        </authorList>
    </citation>
    <scope>NUCLEOTIDE SEQUENCE [LARGE SCALE GENOMIC DNA]</scope>
    <source>
        <strain evidence="2 3">NAP PRIS-MGV</strain>
    </source>
</reference>
<sequence length="688" mass="76643">MTTTSLRLSCLAAYAVVLWAAPLSAAENASVGNDQISRQIDWSSGQVLTRSIANHRGQTEVSVTGGDEFAVTIRLAGASTDLRLTAADFKTPKVNAAADGASLEFQLAGKSAPVDVALRYFAQLGEPWMRKQVRVTARQHLQVRKVEVEHLAVADAYAPYRADQFTAQGAAQWRPPLGQPLYTRDSGTWWGVEFPAARNEMQAGRLICGYLTAVDLEPGESYTSHVAAVGGADDPEFLQEAFFDYVDAIRARPLRLQTQYNSWFDYNRQVDAEKFAASVRKVHQELVVDRGVPPLRVYAIDAGWQDVAVDWTKVGVWPVNQKFAPDFGPSRQEVEQAGAALGLWVSPGCLFGSQPAIPKMQAAGWKSLDPWMSLTGDKYMNALEDRLVHLAGHGVSYFKLDGVFGHLRTRNFDVEGFQGSEPALNQPQYDEAKERYLALGTERLIKIFQHMGEVNPDVYIVISNGAFLSPWWLQHVDAVWLINVGDHARGEGRSAQLAYRDNAYYQLSAAERDNTQFPLHSLFNHEPKKITSDESPDEFRRYLLMSLSRGTGFVELYLHTFSLSESDWDVLAEGMQWAHRMFPTFRRARMVGGDPQQGQVYGYTGWTKTAGYLSLHNPSDETRQFRTTLDRRTGLPQEAIDKGQAYVITTPLADDAESLPKRVAASEEFVVTLPPKGIRILEFAAEPN</sequence>
<feature type="signal peptide" evidence="1">
    <location>
        <begin position="1"/>
        <end position="25"/>
    </location>
</feature>
<dbReference type="InterPro" id="IPR013785">
    <property type="entry name" value="Aldolase_TIM"/>
</dbReference>
<accession>A0A2S8FA89</accession>
<dbReference type="RefSeq" id="WP_105357762.1">
    <property type="nucleotide sequence ID" value="NZ_PUIB01000023.1"/>
</dbReference>
<name>A0A2S8FA89_9BACT</name>
<evidence type="ECO:0000313" key="3">
    <source>
        <dbReference type="Proteomes" id="UP000239388"/>
    </source>
</evidence>
<proteinExistence type="predicted"/>
<organism evidence="2 3">
    <name type="scientific">Blastopirellula marina</name>
    <dbReference type="NCBI Taxonomy" id="124"/>
    <lineage>
        <taxon>Bacteria</taxon>
        <taxon>Pseudomonadati</taxon>
        <taxon>Planctomycetota</taxon>
        <taxon>Planctomycetia</taxon>
        <taxon>Pirellulales</taxon>
        <taxon>Pirellulaceae</taxon>
        <taxon>Blastopirellula</taxon>
    </lineage>
</organism>
<comment type="caution">
    <text evidence="2">The sequence shown here is derived from an EMBL/GenBank/DDBJ whole genome shotgun (WGS) entry which is preliminary data.</text>
</comment>
<feature type="chain" id="PRO_5015455107" description="Alpha-galactosidase" evidence="1">
    <location>
        <begin position="26"/>
        <end position="688"/>
    </location>
</feature>
<dbReference type="AlphaFoldDB" id="A0A2S8FA89"/>
<evidence type="ECO:0000313" key="2">
    <source>
        <dbReference type="EMBL" id="PQO29052.1"/>
    </source>
</evidence>
<gene>
    <name evidence="2" type="ORF">C5Y98_22875</name>
</gene>
<dbReference type="InterPro" id="IPR017853">
    <property type="entry name" value="GH"/>
</dbReference>
<protein>
    <recommendedName>
        <fullName evidence="4">Alpha-galactosidase</fullName>
    </recommendedName>
</protein>
<dbReference type="SUPFAM" id="SSF51445">
    <property type="entry name" value="(Trans)glycosidases"/>
    <property type="match status" value="1"/>
</dbReference>
<dbReference type="Gene3D" id="3.20.20.70">
    <property type="entry name" value="Aldolase class I"/>
    <property type="match status" value="1"/>
</dbReference>
<dbReference type="EMBL" id="PUIB01000023">
    <property type="protein sequence ID" value="PQO29052.1"/>
    <property type="molecule type" value="Genomic_DNA"/>
</dbReference>
<evidence type="ECO:0008006" key="4">
    <source>
        <dbReference type="Google" id="ProtNLM"/>
    </source>
</evidence>
<keyword evidence="1" id="KW-0732">Signal</keyword>